<protein>
    <recommendedName>
        <fullName evidence="9">Transcription-repair-coupling factor</fullName>
        <shortName evidence="9">TRCF</shortName>
        <ecNumber evidence="9">3.6.4.-</ecNumber>
    </recommendedName>
</protein>
<dbReference type="Pfam" id="PF00271">
    <property type="entry name" value="Helicase_C"/>
    <property type="match status" value="1"/>
</dbReference>
<accession>A0A643CJW2</accession>
<name>A0A643CJW2_ANAMA</name>
<dbReference type="InterPro" id="IPR004576">
    <property type="entry name" value="Mfd"/>
</dbReference>
<comment type="caution">
    <text evidence="12">The sequence shown here is derived from an EMBL/GenBank/DDBJ whole genome shotgun (WGS) entry which is preliminary data.</text>
</comment>
<dbReference type="RefSeq" id="WP_050808917.1">
    <property type="nucleotide sequence ID" value="NZ_VTCY01000021.1"/>
</dbReference>
<evidence type="ECO:0000259" key="10">
    <source>
        <dbReference type="PROSITE" id="PS51192"/>
    </source>
</evidence>
<organism evidence="12">
    <name type="scientific">Anaplasma marginale</name>
    <dbReference type="NCBI Taxonomy" id="770"/>
    <lineage>
        <taxon>Bacteria</taxon>
        <taxon>Pseudomonadati</taxon>
        <taxon>Pseudomonadota</taxon>
        <taxon>Alphaproteobacteria</taxon>
        <taxon>Rickettsiales</taxon>
        <taxon>Anaplasmataceae</taxon>
        <taxon>Anaplasma</taxon>
    </lineage>
</organism>
<evidence type="ECO:0000259" key="11">
    <source>
        <dbReference type="PROSITE" id="PS51194"/>
    </source>
</evidence>
<feature type="domain" description="Helicase ATP-binding" evidence="10">
    <location>
        <begin position="626"/>
        <end position="788"/>
    </location>
</feature>
<feature type="domain" description="Helicase C-terminal" evidence="11">
    <location>
        <begin position="810"/>
        <end position="963"/>
    </location>
</feature>
<dbReference type="InterPro" id="IPR036101">
    <property type="entry name" value="CarD-like/TRCF_RID_sf"/>
</dbReference>
<dbReference type="InterPro" id="IPR014001">
    <property type="entry name" value="Helicase_ATP-bd"/>
</dbReference>
<dbReference type="GO" id="GO:0003684">
    <property type="term" value="F:damaged DNA binding"/>
    <property type="evidence" value="ECO:0007669"/>
    <property type="project" value="InterPro"/>
</dbReference>
<dbReference type="EMBL" id="VTCY01000021">
    <property type="protein sequence ID" value="KAB0450726.1"/>
    <property type="molecule type" value="Genomic_DNA"/>
</dbReference>
<evidence type="ECO:0000256" key="6">
    <source>
        <dbReference type="ARBA" id="ARBA00022840"/>
    </source>
</evidence>
<comment type="subcellular location">
    <subcellularLocation>
        <location evidence="9">Cytoplasm</location>
    </subcellularLocation>
</comment>
<keyword evidence="1 9" id="KW-0963">Cytoplasm</keyword>
<evidence type="ECO:0000256" key="2">
    <source>
        <dbReference type="ARBA" id="ARBA00022741"/>
    </source>
</evidence>
<dbReference type="Gene3D" id="3.40.50.11180">
    <property type="match status" value="1"/>
</dbReference>
<dbReference type="SUPFAM" id="SSF52540">
    <property type="entry name" value="P-loop containing nucleoside triphosphate hydrolases"/>
    <property type="match status" value="3"/>
</dbReference>
<dbReference type="InterPro" id="IPR003711">
    <property type="entry name" value="CarD-like/TRCF_RID"/>
</dbReference>
<dbReference type="SMART" id="SM00490">
    <property type="entry name" value="HELICc"/>
    <property type="match status" value="1"/>
</dbReference>
<keyword evidence="4 9" id="KW-0378">Hydrolase</keyword>
<dbReference type="Gene3D" id="2.40.10.170">
    <property type="match status" value="1"/>
</dbReference>
<keyword evidence="2 9" id="KW-0547">Nucleotide-binding</keyword>
<dbReference type="HAMAP" id="MF_00969">
    <property type="entry name" value="TRCF"/>
    <property type="match status" value="1"/>
</dbReference>
<dbReference type="EC" id="3.6.4.-" evidence="9"/>
<dbReference type="SMART" id="SM01058">
    <property type="entry name" value="CarD_TRCF"/>
    <property type="match status" value="1"/>
</dbReference>
<dbReference type="NCBIfam" id="TIGR00580">
    <property type="entry name" value="mfd"/>
    <property type="match status" value="1"/>
</dbReference>
<comment type="similarity">
    <text evidence="9">In the N-terminal section; belongs to the UvrB family.</text>
</comment>
<dbReference type="Gene3D" id="3.90.1150.50">
    <property type="entry name" value="Transcription-repair-coupling factor, D7 domain"/>
    <property type="match status" value="1"/>
</dbReference>
<comment type="function">
    <text evidence="9">Couples transcription and DNA repair by recognizing RNA polymerase (RNAP) stalled at DNA lesions. Mediates ATP-dependent release of RNAP and its truncated transcript from the DNA, and recruitment of nucleotide excision repair machinery to the damaged site.</text>
</comment>
<dbReference type="SUPFAM" id="SSF143517">
    <property type="entry name" value="TRCF domain-like"/>
    <property type="match status" value="1"/>
</dbReference>
<dbReference type="CDD" id="cd17991">
    <property type="entry name" value="DEXHc_TRCF"/>
    <property type="match status" value="1"/>
</dbReference>
<dbReference type="InterPro" id="IPR041471">
    <property type="entry name" value="UvrB_inter"/>
</dbReference>
<evidence type="ECO:0000313" key="12">
    <source>
        <dbReference type="EMBL" id="KAB0450726.1"/>
    </source>
</evidence>
<dbReference type="GO" id="GO:0005524">
    <property type="term" value="F:ATP binding"/>
    <property type="evidence" value="ECO:0007669"/>
    <property type="project" value="UniProtKB-UniRule"/>
</dbReference>
<dbReference type="GO" id="GO:0006355">
    <property type="term" value="P:regulation of DNA-templated transcription"/>
    <property type="evidence" value="ECO:0007669"/>
    <property type="project" value="UniProtKB-UniRule"/>
</dbReference>
<evidence type="ECO:0000256" key="4">
    <source>
        <dbReference type="ARBA" id="ARBA00022801"/>
    </source>
</evidence>
<dbReference type="InterPro" id="IPR027417">
    <property type="entry name" value="P-loop_NTPase"/>
</dbReference>
<dbReference type="PROSITE" id="PS51192">
    <property type="entry name" value="HELICASE_ATP_BIND_1"/>
    <property type="match status" value="1"/>
</dbReference>
<dbReference type="InterPro" id="IPR001650">
    <property type="entry name" value="Helicase_C-like"/>
</dbReference>
<dbReference type="SMART" id="SM00982">
    <property type="entry name" value="TRCF"/>
    <property type="match status" value="1"/>
</dbReference>
<dbReference type="InterPro" id="IPR047112">
    <property type="entry name" value="RecG/Mfd"/>
</dbReference>
<keyword evidence="6 9" id="KW-0067">ATP-binding</keyword>
<dbReference type="InterPro" id="IPR011545">
    <property type="entry name" value="DEAD/DEAH_box_helicase_dom"/>
</dbReference>
<dbReference type="Pfam" id="PF03461">
    <property type="entry name" value="TRCF"/>
    <property type="match status" value="1"/>
</dbReference>
<evidence type="ECO:0000256" key="7">
    <source>
        <dbReference type="ARBA" id="ARBA00023125"/>
    </source>
</evidence>
<dbReference type="SMART" id="SM00487">
    <property type="entry name" value="DEXDc"/>
    <property type="match status" value="1"/>
</dbReference>
<dbReference type="GO" id="GO:0005737">
    <property type="term" value="C:cytoplasm"/>
    <property type="evidence" value="ECO:0007669"/>
    <property type="project" value="UniProtKB-SubCell"/>
</dbReference>
<dbReference type="InterPro" id="IPR005118">
    <property type="entry name" value="TRCF_C"/>
</dbReference>
<dbReference type="PANTHER" id="PTHR47964">
    <property type="entry name" value="ATP-DEPENDENT DNA HELICASE HOMOLOG RECG, CHLOROPLASTIC"/>
    <property type="match status" value="1"/>
</dbReference>
<dbReference type="PROSITE" id="PS51194">
    <property type="entry name" value="HELICASE_CTER"/>
    <property type="match status" value="1"/>
</dbReference>
<keyword evidence="7 9" id="KW-0238">DNA-binding</keyword>
<keyword evidence="5" id="KW-0347">Helicase</keyword>
<dbReference type="GO" id="GO:0003678">
    <property type="term" value="F:DNA helicase activity"/>
    <property type="evidence" value="ECO:0007669"/>
    <property type="project" value="TreeGrafter"/>
</dbReference>
<reference evidence="12" key="1">
    <citation type="submission" date="2019-08" db="EMBL/GenBank/DDBJ databases">
        <authorList>
            <person name="Amaro Estrada I."/>
            <person name="Quiroz Castaneda R.E."/>
            <person name="Martinez Ocampo F."/>
            <person name="Rodriguez Camarillo S.D."/>
        </authorList>
    </citation>
    <scope>NUCLEOTIDE SEQUENCE</scope>
    <source>
        <strain evidence="12">MEX-30-184-02</strain>
    </source>
</reference>
<keyword evidence="8 9" id="KW-0234">DNA repair</keyword>
<dbReference type="Gene3D" id="3.40.50.300">
    <property type="entry name" value="P-loop containing nucleotide triphosphate hydrolases"/>
    <property type="match status" value="2"/>
</dbReference>
<dbReference type="Pfam" id="PF00270">
    <property type="entry name" value="DEAD"/>
    <property type="match status" value="1"/>
</dbReference>
<proteinExistence type="inferred from homology"/>
<dbReference type="Pfam" id="PF17757">
    <property type="entry name" value="UvrB_inter"/>
    <property type="match status" value="1"/>
</dbReference>
<sequence>MFSVLVERHRSARGPLLGLVRHQRVFVGVHVGSLEVITGVAPEFGDMLMAQMCMEDRHTSFVFVVQEGTSLAHLAKTLKFFDRERDVFILPKWDSIPHKGVSPSSLVMATRMKCLLDVSNAKAPYVMLTTSGAVAQKVLPAHSVASAAITVAPGDGLSMDALVQHLVACGYTQSSAVREVGSFAVRGEIVDIFQPIDNKPTRIDFCYDAVESIRYFDLDTQITDGGALPSLVIYPASEVIKTEENLNRFYTRYMQQYPNPDPAFAEAMLSRQKCMGEEQWLPLLQADELSTIFDYVPNAKLVLAEQASEEVLRRLEGAQEEDYTAQSATGKSALFLDLQGYIQITRSFHKAIFCRFDATSENNLWEHQQVICSSSNIGAVPNFRLLAQEQKADVFAVAADYINSAHKTLILACYSEGSLLYFIDKFKEHGIHISRVHEYAGPIGAFNAAVLPTSCDVVTHDFIVITEYSLLKRQCAAGRSSGTVVSEDTCLAVGDVVVHKDYGVGIFNALRTLSVCGHLHDFVEILYRNNDKFFVPVEDIDLITKYGTNTDVVLDKLGSTSWQERSAKLKKRIKDIAQTLLHSEAMRVLAEGNKFLANQRYLDFCKEFPYVETEDQLKAISEVEEDLASGKVMDRLICGDVGFGKTEVALRAAFLVINEDPAKQVAVIVPTTLLCRQHLAAFRERFQNYDINVQQLARSSATQKSKVKKALENGDINIIIGTSALLAEDIRFLDLSLLIIDEEQHFGVQQKEQLKKLRNDVHVLSLSATPIPRTLHMSLSGIKNLSVLRTPPMGRMAVDIAIIQYDGNIIKTAILDEVSRGGRVFFTCPFISDIDGVLADLQKLVPNVKVEVAHGRTSTRALDKIMNDFFDGKFSVLLTTSIIESGIDIPFANTIIVHNADMFGLAQLYQLKGRVGRSTLKGYAYFIVSKKALPDSPGMKRLEAVRSLNSVGSGFALALQDMDMRGFGNLVGEEQSGNIKEVGIELYHKMLEEAIAVCQEQPHIQAGCHSVKVGVDANVRIPESYIRELDLRIRVYKKISSLKTAEEADTCFVELVNRFGAPPPEVMNLLNVMRIKQLCSALGIQEVTQAKRHVTFSLSQGTAAHSGMLKHIIDNHDLFTICDHSVRMSVPKASQNQILEYILSHLVCMAAA</sequence>
<keyword evidence="3 9" id="KW-0227">DNA damage</keyword>
<dbReference type="Gene3D" id="3.30.2060.10">
    <property type="entry name" value="Penicillin-binding protein 1b domain"/>
    <property type="match status" value="1"/>
</dbReference>
<comment type="similarity">
    <text evidence="9">In the C-terminal section; belongs to the helicase family. RecG subfamily.</text>
</comment>
<dbReference type="AlphaFoldDB" id="A0A643CJW2"/>
<evidence type="ECO:0000256" key="9">
    <source>
        <dbReference type="HAMAP-Rule" id="MF_00969"/>
    </source>
</evidence>
<dbReference type="PANTHER" id="PTHR47964:SF1">
    <property type="entry name" value="ATP-DEPENDENT DNA HELICASE HOMOLOG RECG, CHLOROPLASTIC"/>
    <property type="match status" value="1"/>
</dbReference>
<evidence type="ECO:0000256" key="8">
    <source>
        <dbReference type="ARBA" id="ARBA00023204"/>
    </source>
</evidence>
<gene>
    <name evidence="9 12" type="primary">mfd</name>
    <name evidence="12" type="ORF">FY207_05040</name>
</gene>
<dbReference type="Pfam" id="PF02559">
    <property type="entry name" value="CarD_TRCF_RID"/>
    <property type="match status" value="1"/>
</dbReference>
<evidence type="ECO:0000256" key="1">
    <source>
        <dbReference type="ARBA" id="ARBA00022490"/>
    </source>
</evidence>
<evidence type="ECO:0000256" key="5">
    <source>
        <dbReference type="ARBA" id="ARBA00022806"/>
    </source>
</evidence>
<dbReference type="GO" id="GO:0000716">
    <property type="term" value="P:transcription-coupled nucleotide-excision repair, DNA damage recognition"/>
    <property type="evidence" value="ECO:0007669"/>
    <property type="project" value="UniProtKB-UniRule"/>
</dbReference>
<dbReference type="GO" id="GO:0016787">
    <property type="term" value="F:hydrolase activity"/>
    <property type="evidence" value="ECO:0007669"/>
    <property type="project" value="UniProtKB-KW"/>
</dbReference>
<dbReference type="SUPFAM" id="SSF141259">
    <property type="entry name" value="CarD-like"/>
    <property type="match status" value="1"/>
</dbReference>
<evidence type="ECO:0000256" key="3">
    <source>
        <dbReference type="ARBA" id="ARBA00022763"/>
    </source>
</evidence>
<dbReference type="InterPro" id="IPR037235">
    <property type="entry name" value="TRCF-like_C_D7"/>
</dbReference>